<evidence type="ECO:0000313" key="3">
    <source>
        <dbReference type="Proteomes" id="UP000275078"/>
    </source>
</evidence>
<dbReference type="Proteomes" id="UP000275078">
    <property type="component" value="Unassembled WGS sequence"/>
</dbReference>
<evidence type="ECO:0000256" key="1">
    <source>
        <dbReference type="SAM" id="MobiDB-lite"/>
    </source>
</evidence>
<keyword evidence="3" id="KW-1185">Reference proteome</keyword>
<accession>A0A3N4IHJ6</accession>
<name>A0A3N4IHJ6_ASCIM</name>
<sequence length="264" mass="30941">MAVADHRISKHHLRSPRIKNTEFRQCHPYGRRPPKDEIKAKEETKDVKEEAGVKEEAKVKEEPMEVEDEFLEEKEELMEVKGVKGEDKVKEDEQVHFHIFNPDGEIIASSFQKLEKQSDGSWWMIPDSHLLLQQQEDPSLEFLMKPKPRNTCFDWRGWEFRNICWYNSGGIETAWCARQSAEPEDQKPRGPAQVWELIPETIQFVNASECSKSESPRQKKVGPRTIFELRDLWFSKDTLKHGIRLSREGGTDMTWKYYSNLAAH</sequence>
<dbReference type="AlphaFoldDB" id="A0A3N4IHJ6"/>
<proteinExistence type="predicted"/>
<reference evidence="2 3" key="1">
    <citation type="journal article" date="2018" name="Nat. Ecol. Evol.">
        <title>Pezizomycetes genomes reveal the molecular basis of ectomycorrhizal truffle lifestyle.</title>
        <authorList>
            <person name="Murat C."/>
            <person name="Payen T."/>
            <person name="Noel B."/>
            <person name="Kuo A."/>
            <person name="Morin E."/>
            <person name="Chen J."/>
            <person name="Kohler A."/>
            <person name="Krizsan K."/>
            <person name="Balestrini R."/>
            <person name="Da Silva C."/>
            <person name="Montanini B."/>
            <person name="Hainaut M."/>
            <person name="Levati E."/>
            <person name="Barry K.W."/>
            <person name="Belfiori B."/>
            <person name="Cichocki N."/>
            <person name="Clum A."/>
            <person name="Dockter R.B."/>
            <person name="Fauchery L."/>
            <person name="Guy J."/>
            <person name="Iotti M."/>
            <person name="Le Tacon F."/>
            <person name="Lindquist E.A."/>
            <person name="Lipzen A."/>
            <person name="Malagnac F."/>
            <person name="Mello A."/>
            <person name="Molinier V."/>
            <person name="Miyauchi S."/>
            <person name="Poulain J."/>
            <person name="Riccioni C."/>
            <person name="Rubini A."/>
            <person name="Sitrit Y."/>
            <person name="Splivallo R."/>
            <person name="Traeger S."/>
            <person name="Wang M."/>
            <person name="Zifcakova L."/>
            <person name="Wipf D."/>
            <person name="Zambonelli A."/>
            <person name="Paolocci F."/>
            <person name="Nowrousian M."/>
            <person name="Ottonello S."/>
            <person name="Baldrian P."/>
            <person name="Spatafora J.W."/>
            <person name="Henrissat B."/>
            <person name="Nagy L.G."/>
            <person name="Aury J.M."/>
            <person name="Wincker P."/>
            <person name="Grigoriev I.V."/>
            <person name="Bonfante P."/>
            <person name="Martin F.M."/>
        </authorList>
    </citation>
    <scope>NUCLEOTIDE SEQUENCE [LARGE SCALE GENOMIC DNA]</scope>
    <source>
        <strain evidence="2 3">RN42</strain>
    </source>
</reference>
<feature type="compositionally biased region" description="Basic and acidic residues" evidence="1">
    <location>
        <begin position="33"/>
        <end position="63"/>
    </location>
</feature>
<protein>
    <submittedName>
        <fullName evidence="2">Uncharacterized protein</fullName>
    </submittedName>
</protein>
<evidence type="ECO:0000313" key="2">
    <source>
        <dbReference type="EMBL" id="RPA84897.1"/>
    </source>
</evidence>
<feature type="region of interest" description="Disordered" evidence="1">
    <location>
        <begin position="25"/>
        <end position="67"/>
    </location>
</feature>
<organism evidence="2 3">
    <name type="scientific">Ascobolus immersus RN42</name>
    <dbReference type="NCBI Taxonomy" id="1160509"/>
    <lineage>
        <taxon>Eukaryota</taxon>
        <taxon>Fungi</taxon>
        <taxon>Dikarya</taxon>
        <taxon>Ascomycota</taxon>
        <taxon>Pezizomycotina</taxon>
        <taxon>Pezizomycetes</taxon>
        <taxon>Pezizales</taxon>
        <taxon>Ascobolaceae</taxon>
        <taxon>Ascobolus</taxon>
    </lineage>
</organism>
<dbReference type="EMBL" id="ML119656">
    <property type="protein sequence ID" value="RPA84897.1"/>
    <property type="molecule type" value="Genomic_DNA"/>
</dbReference>
<gene>
    <name evidence="2" type="ORF">BJ508DRAFT_373913</name>
</gene>